<protein>
    <submittedName>
        <fullName evidence="1">Uncharacterized protein</fullName>
    </submittedName>
</protein>
<dbReference type="Proteomes" id="UP000594263">
    <property type="component" value="Unplaced"/>
</dbReference>
<organism evidence="1 2">
    <name type="scientific">Kalanchoe fedtschenkoi</name>
    <name type="common">Lavender scallops</name>
    <name type="synonym">South American air plant</name>
    <dbReference type="NCBI Taxonomy" id="63787"/>
    <lineage>
        <taxon>Eukaryota</taxon>
        <taxon>Viridiplantae</taxon>
        <taxon>Streptophyta</taxon>
        <taxon>Embryophyta</taxon>
        <taxon>Tracheophyta</taxon>
        <taxon>Spermatophyta</taxon>
        <taxon>Magnoliopsida</taxon>
        <taxon>eudicotyledons</taxon>
        <taxon>Gunneridae</taxon>
        <taxon>Pentapetalae</taxon>
        <taxon>Saxifragales</taxon>
        <taxon>Crassulaceae</taxon>
        <taxon>Kalanchoe</taxon>
    </lineage>
</organism>
<evidence type="ECO:0000313" key="2">
    <source>
        <dbReference type="Proteomes" id="UP000594263"/>
    </source>
</evidence>
<proteinExistence type="predicted"/>
<dbReference type="EnsemblPlants" id="Kaladp0008s0830.1.v1.1">
    <property type="protein sequence ID" value="Kaladp0008s0830.1.v1.1.CDS.1"/>
    <property type="gene ID" value="Kaladp0008s0830.v1.1"/>
</dbReference>
<dbReference type="Gramene" id="Kaladp0008s0830.1.v1.1">
    <property type="protein sequence ID" value="Kaladp0008s0830.1.v1.1.CDS.1"/>
    <property type="gene ID" value="Kaladp0008s0830.v1.1"/>
</dbReference>
<accession>A0A7N0SWH1</accession>
<name>A0A7N0SWH1_KALFE</name>
<keyword evidence="2" id="KW-1185">Reference proteome</keyword>
<dbReference type="AlphaFoldDB" id="A0A7N0SWH1"/>
<sequence>MRRFLVGFISSRSDIQFVQICVILKFIPKITISHPLDSSPATSLTTSHFRRPSISLCFSLLCSPFLVLLFFHDSIDSSI</sequence>
<evidence type="ECO:0000313" key="1">
    <source>
        <dbReference type="EnsemblPlants" id="Kaladp0008s0830.1.v1.1.CDS.1"/>
    </source>
</evidence>
<reference evidence="1" key="1">
    <citation type="submission" date="2021-01" db="UniProtKB">
        <authorList>
            <consortium name="EnsemblPlants"/>
        </authorList>
    </citation>
    <scope>IDENTIFICATION</scope>
</reference>